<gene>
    <name evidence="3" type="ORF">NNL22_08405</name>
</gene>
<evidence type="ECO:0000313" key="4">
    <source>
        <dbReference type="Proteomes" id="UP001164472"/>
    </source>
</evidence>
<dbReference type="RefSeq" id="WP_251812788.1">
    <property type="nucleotide sequence ID" value="NZ_CP101527.1"/>
</dbReference>
<dbReference type="PANTHER" id="PTHR35579">
    <property type="entry name" value="CRISPR SYSTEM CMS ENDORIBONUCLEASE CSM3"/>
    <property type="match status" value="1"/>
</dbReference>
<evidence type="ECO:0000256" key="1">
    <source>
        <dbReference type="ARBA" id="ARBA00023118"/>
    </source>
</evidence>
<dbReference type="GO" id="GO:0051607">
    <property type="term" value="P:defense response to virus"/>
    <property type="evidence" value="ECO:0007669"/>
    <property type="project" value="UniProtKB-KW"/>
</dbReference>
<keyword evidence="4" id="KW-1185">Reference proteome</keyword>
<dbReference type="PANTHER" id="PTHR35579:SF3">
    <property type="entry name" value="CRISPR SYSTEM CMS ENDORIBONUCLEASE CSM3"/>
    <property type="match status" value="1"/>
</dbReference>
<feature type="domain" description="CRISPR type III-associated protein" evidence="2">
    <location>
        <begin position="15"/>
        <end position="203"/>
    </location>
</feature>
<accession>A0A9E8HL11</accession>
<protein>
    <submittedName>
        <fullName evidence="3">RAMP superfamily CRISPR-associated protein</fullName>
    </submittedName>
</protein>
<name>A0A9E8HL11_9ALTE</name>
<dbReference type="InterPro" id="IPR005537">
    <property type="entry name" value="RAMP_III_fam"/>
</dbReference>
<dbReference type="Pfam" id="PF03787">
    <property type="entry name" value="RAMPs"/>
    <property type="match status" value="2"/>
</dbReference>
<organism evidence="3 4">
    <name type="scientific">Alkalimarinus sediminis</name>
    <dbReference type="NCBI Taxonomy" id="1632866"/>
    <lineage>
        <taxon>Bacteria</taxon>
        <taxon>Pseudomonadati</taxon>
        <taxon>Pseudomonadota</taxon>
        <taxon>Gammaproteobacteria</taxon>
        <taxon>Alteromonadales</taxon>
        <taxon>Alteromonadaceae</taxon>
        <taxon>Alkalimarinus</taxon>
    </lineage>
</organism>
<sequence length="482" mass="52669">MSGTVSNIKVLKLVLETASPMAIHTGNREVGFDNQLIRDVNGLPLIPATAFAGVWRHLAEDAFANASTGVPSTTIVDAWFGKTNGDDSQASRLMISNGVMLDSQQQVVKPYTPKDKLEKDELLRSCLHERPLHRERVSINDRGVALEGAKFDQVLLPKGVRFALTVQWPATGVSIDEETLLLSLLNDKRFALGASTRNGLGQLNVVYSELVDIDLSKGAEAGKKLQTTISKPCNQLNELAKPNYQCSSTALLASLPLKAMDNWRCGSGTELLGSAPESGSVGIISYSEKTVTWPNSRASLTDRQPVLCGSSVKGMLAHRIAYHYRKHTQQWAHTMENESHESWQTRPTELSDLLGFIDGESKTSQAGRLIVLDSPICYEHTVIRSHNSIDRFTGGVRDGALYSEELLYQPMFELQLYLTPGDPLSDELTSALLDTLNDIKLGLLPIGAGSGRGASMVMPENNKPWQVNESLLSNQTSLEGQL</sequence>
<keyword evidence="1" id="KW-0051">Antiviral defense</keyword>
<evidence type="ECO:0000259" key="2">
    <source>
        <dbReference type="Pfam" id="PF03787"/>
    </source>
</evidence>
<dbReference type="KEGG" id="asem:NNL22_08405"/>
<dbReference type="EMBL" id="CP101527">
    <property type="protein sequence ID" value="UZW76588.1"/>
    <property type="molecule type" value="Genomic_DNA"/>
</dbReference>
<reference evidence="3" key="1">
    <citation type="submission" date="2022-07" db="EMBL/GenBank/DDBJ databases">
        <title>Alkalimarinus sp. nov., isolated from gut of a Alitta virens.</title>
        <authorList>
            <person name="Yang A.I."/>
            <person name="Shin N.-R."/>
        </authorList>
    </citation>
    <scope>NUCLEOTIDE SEQUENCE</scope>
    <source>
        <strain evidence="3">FA028</strain>
    </source>
</reference>
<dbReference type="AlphaFoldDB" id="A0A9E8HL11"/>
<dbReference type="CDD" id="cd09726">
    <property type="entry name" value="RAMP_I_III"/>
    <property type="match status" value="2"/>
</dbReference>
<evidence type="ECO:0000313" key="3">
    <source>
        <dbReference type="EMBL" id="UZW76588.1"/>
    </source>
</evidence>
<dbReference type="InterPro" id="IPR052216">
    <property type="entry name" value="CRISPR_Csm3_endoribonuclease"/>
</dbReference>
<feature type="domain" description="CRISPR type III-associated protein" evidence="2">
    <location>
        <begin position="262"/>
        <end position="453"/>
    </location>
</feature>
<dbReference type="Proteomes" id="UP001164472">
    <property type="component" value="Chromosome"/>
</dbReference>
<proteinExistence type="predicted"/>